<protein>
    <submittedName>
        <fullName evidence="1">Uncharacterized protein</fullName>
    </submittedName>
</protein>
<proteinExistence type="predicted"/>
<accession>A0A382G0V1</accession>
<evidence type="ECO:0000313" key="1">
    <source>
        <dbReference type="EMBL" id="SVB68157.1"/>
    </source>
</evidence>
<organism evidence="1">
    <name type="scientific">marine metagenome</name>
    <dbReference type="NCBI Taxonomy" id="408172"/>
    <lineage>
        <taxon>unclassified sequences</taxon>
        <taxon>metagenomes</taxon>
        <taxon>ecological metagenomes</taxon>
    </lineage>
</organism>
<dbReference type="EMBL" id="UINC01052623">
    <property type="protein sequence ID" value="SVB68157.1"/>
    <property type="molecule type" value="Genomic_DNA"/>
</dbReference>
<feature type="non-terminal residue" evidence="1">
    <location>
        <position position="1"/>
    </location>
</feature>
<name>A0A382G0V1_9ZZZZ</name>
<gene>
    <name evidence="1" type="ORF">METZ01_LOCUS221011</name>
</gene>
<sequence>VDRIPQLAAAFLLLAVLSSANAARPGKISKVLPHWLDQQGRHTLSPSLLERDTYQAKLRADRSLCSGIRFDVKWSKNTSVNVKLQLELQVTDGTEPIVLEQAINPSRRSGWDAITLDGDAFTAIGKIIAWRVRLLDGDMELADRRSFLWTDRKPAGDAEKPAAD</sequence>
<reference evidence="1" key="1">
    <citation type="submission" date="2018-05" db="EMBL/GenBank/DDBJ databases">
        <authorList>
            <person name="Lanie J.A."/>
            <person name="Ng W.-L."/>
            <person name="Kazmierczak K.M."/>
            <person name="Andrzejewski T.M."/>
            <person name="Davidsen T.M."/>
            <person name="Wayne K.J."/>
            <person name="Tettelin H."/>
            <person name="Glass J.I."/>
            <person name="Rusch D."/>
            <person name="Podicherti R."/>
            <person name="Tsui H.-C.T."/>
            <person name="Winkler M.E."/>
        </authorList>
    </citation>
    <scope>NUCLEOTIDE SEQUENCE</scope>
</reference>
<dbReference type="AlphaFoldDB" id="A0A382G0V1"/>